<gene>
    <name evidence="1" type="ORF">PaecuDRAFT_2476</name>
</gene>
<dbReference type="OrthoDB" id="37369at2"/>
<dbReference type="AlphaFoldDB" id="E0I9Y9"/>
<reference evidence="1 2" key="1">
    <citation type="submission" date="2010-07" db="EMBL/GenBank/DDBJ databases">
        <title>The draft genome of Paenibacillus curdlanolyticus YK9.</title>
        <authorList>
            <consortium name="US DOE Joint Genome Institute (JGI-PGF)"/>
            <person name="Lucas S."/>
            <person name="Copeland A."/>
            <person name="Lapidus A."/>
            <person name="Cheng J.-F."/>
            <person name="Bruce D."/>
            <person name="Goodwin L."/>
            <person name="Pitluck S."/>
            <person name="Land M.L."/>
            <person name="Hauser L."/>
            <person name="Chang Y.-J."/>
            <person name="Jeffries C."/>
            <person name="Anderson I.J."/>
            <person name="Johnson E."/>
            <person name="Loganathan U."/>
            <person name="Mulhopadhyay B."/>
            <person name="Kyrpides N."/>
            <person name="Woyke T.J."/>
        </authorList>
    </citation>
    <scope>NUCLEOTIDE SEQUENCE [LARGE SCALE GENOMIC DNA]</scope>
    <source>
        <strain evidence="1 2">YK9</strain>
    </source>
</reference>
<proteinExistence type="predicted"/>
<dbReference type="eggNOG" id="COG1978">
    <property type="taxonomic scope" value="Bacteria"/>
</dbReference>
<accession>E0I9Y9</accession>
<name>E0I9Y9_9BACL</name>
<protein>
    <submittedName>
        <fullName evidence="1">Uncharacterized protein</fullName>
    </submittedName>
</protein>
<dbReference type="RefSeq" id="WP_006038470.1">
    <property type="nucleotide sequence ID" value="NZ_AEDD01000006.1"/>
</dbReference>
<dbReference type="PANTHER" id="PTHR39961:SF1">
    <property type="entry name" value="DUF458 DOMAIN-CONTAINING PROTEIN"/>
    <property type="match status" value="1"/>
</dbReference>
<dbReference type="PANTHER" id="PTHR39961">
    <property type="entry name" value="HYPOTHETICAL CYTOSOLIC PROTEIN"/>
    <property type="match status" value="1"/>
</dbReference>
<evidence type="ECO:0000313" key="2">
    <source>
        <dbReference type="Proteomes" id="UP000005387"/>
    </source>
</evidence>
<dbReference type="STRING" id="717606.PaecuDRAFT_2476"/>
<dbReference type="Proteomes" id="UP000005387">
    <property type="component" value="Unassembled WGS sequence"/>
</dbReference>
<sequence>MGKKSVVAYHGDMLFQNVSESRMTVEDVSARIVHFVSQDVRAPYQFVIGTDSQVFRDYTKFVTGVIIRRLGKGVWACYRQSVVMRPVTSLREKLSLETALSQETGYFFMEPLFTRIEELLMPYVYQGASLETFIDIDAGTEPIRNPTSLYVDEMIGRVKAMGMYTPRTKPESYGASAYANRFTKRPVRLVM</sequence>
<dbReference type="Pfam" id="PF04308">
    <property type="entry name" value="RNaseH_like"/>
    <property type="match status" value="1"/>
</dbReference>
<dbReference type="InterPro" id="IPR007405">
    <property type="entry name" value="Phage_KVP40_Orf299"/>
</dbReference>
<dbReference type="EMBL" id="AEDD01000006">
    <property type="protein sequence ID" value="EFM10566.1"/>
    <property type="molecule type" value="Genomic_DNA"/>
</dbReference>
<keyword evidence="2" id="KW-1185">Reference proteome</keyword>
<evidence type="ECO:0000313" key="1">
    <source>
        <dbReference type="EMBL" id="EFM10566.1"/>
    </source>
</evidence>
<organism evidence="1 2">
    <name type="scientific">Paenibacillus curdlanolyticus YK9</name>
    <dbReference type="NCBI Taxonomy" id="717606"/>
    <lineage>
        <taxon>Bacteria</taxon>
        <taxon>Bacillati</taxon>
        <taxon>Bacillota</taxon>
        <taxon>Bacilli</taxon>
        <taxon>Bacillales</taxon>
        <taxon>Paenibacillaceae</taxon>
        <taxon>Paenibacillus</taxon>
    </lineage>
</organism>